<feature type="transmembrane region" description="Helical" evidence="1">
    <location>
        <begin position="389"/>
        <end position="411"/>
    </location>
</feature>
<dbReference type="SUPFAM" id="SSF82866">
    <property type="entry name" value="Multidrug efflux transporter AcrB transmembrane domain"/>
    <property type="match status" value="2"/>
</dbReference>
<feature type="transmembrane region" description="Helical" evidence="1">
    <location>
        <begin position="515"/>
        <end position="538"/>
    </location>
</feature>
<feature type="transmembrane region" description="Helical" evidence="1">
    <location>
        <begin position="852"/>
        <end position="871"/>
    </location>
</feature>
<dbReference type="Proteomes" id="UP000642488">
    <property type="component" value="Unassembled WGS sequence"/>
</dbReference>
<dbReference type="Gene3D" id="1.20.1640.10">
    <property type="entry name" value="Multidrug efflux transporter AcrB transmembrane domain"/>
    <property type="match status" value="2"/>
</dbReference>
<dbReference type="AlphaFoldDB" id="A0A934ILK5"/>
<feature type="transmembrane region" description="Helical" evidence="1">
    <location>
        <begin position="952"/>
        <end position="974"/>
    </location>
</feature>
<feature type="transmembrane region" description="Helical" evidence="1">
    <location>
        <begin position="980"/>
        <end position="1000"/>
    </location>
</feature>
<dbReference type="Gene3D" id="3.30.70.1440">
    <property type="entry name" value="Multidrug efflux transporter AcrB pore domain"/>
    <property type="match status" value="1"/>
</dbReference>
<dbReference type="Gene3D" id="3.30.70.1430">
    <property type="entry name" value="Multidrug efflux transporter AcrB pore domain"/>
    <property type="match status" value="2"/>
</dbReference>
<feature type="transmembrane region" description="Helical" evidence="1">
    <location>
        <begin position="904"/>
        <end position="925"/>
    </location>
</feature>
<keyword evidence="1" id="KW-0812">Transmembrane</keyword>
<comment type="caution">
    <text evidence="2">The sequence shown here is derived from an EMBL/GenBank/DDBJ whole genome shotgun (WGS) entry which is preliminary data.</text>
</comment>
<dbReference type="SUPFAM" id="SSF82693">
    <property type="entry name" value="Multidrug efflux transporter AcrB pore domain, PN1, PN2, PC1 and PC2 subdomains"/>
    <property type="match status" value="2"/>
</dbReference>
<reference evidence="2" key="1">
    <citation type="submission" date="2020-12" db="EMBL/GenBank/DDBJ databases">
        <title>Bacterial taxonomy.</title>
        <authorList>
            <person name="Pan X."/>
        </authorList>
    </citation>
    <scope>NUCLEOTIDE SEQUENCE</scope>
    <source>
        <strain evidence="2">KCTC 52957</strain>
    </source>
</reference>
<dbReference type="PRINTS" id="PR00702">
    <property type="entry name" value="ACRIFLAVINRP"/>
</dbReference>
<dbReference type="GO" id="GO:0042910">
    <property type="term" value="F:xenobiotic transmembrane transporter activity"/>
    <property type="evidence" value="ECO:0007669"/>
    <property type="project" value="TreeGrafter"/>
</dbReference>
<dbReference type="InterPro" id="IPR001036">
    <property type="entry name" value="Acrflvin-R"/>
</dbReference>
<dbReference type="GO" id="GO:0005886">
    <property type="term" value="C:plasma membrane"/>
    <property type="evidence" value="ECO:0007669"/>
    <property type="project" value="TreeGrafter"/>
</dbReference>
<protein>
    <submittedName>
        <fullName evidence="2">Efflux RND transporter permease subunit</fullName>
    </submittedName>
</protein>
<keyword evidence="3" id="KW-1185">Reference proteome</keyword>
<dbReference type="PANTHER" id="PTHR32063:SF18">
    <property type="entry name" value="CATION EFFLUX SYSTEM PROTEIN"/>
    <property type="match status" value="1"/>
</dbReference>
<feature type="transmembrane region" description="Helical" evidence="1">
    <location>
        <begin position="432"/>
        <end position="452"/>
    </location>
</feature>
<dbReference type="InterPro" id="IPR027463">
    <property type="entry name" value="AcrB_DN_DC_subdom"/>
</dbReference>
<accession>A0A934ILK5</accession>
<dbReference type="RefSeq" id="WP_198917440.1">
    <property type="nucleotide sequence ID" value="NZ_JAEKPD010000019.1"/>
</dbReference>
<name>A0A934ILK5_9RHOB</name>
<organism evidence="2 3">
    <name type="scientific">Palleronia pontilimi</name>
    <dbReference type="NCBI Taxonomy" id="1964209"/>
    <lineage>
        <taxon>Bacteria</taxon>
        <taxon>Pseudomonadati</taxon>
        <taxon>Pseudomonadota</taxon>
        <taxon>Alphaproteobacteria</taxon>
        <taxon>Rhodobacterales</taxon>
        <taxon>Roseobacteraceae</taxon>
        <taxon>Palleronia</taxon>
    </lineage>
</organism>
<keyword evidence="1" id="KW-0472">Membrane</keyword>
<dbReference type="Pfam" id="PF00873">
    <property type="entry name" value="ACR_tran"/>
    <property type="match status" value="1"/>
</dbReference>
<dbReference type="EMBL" id="JAEKPD010000019">
    <property type="protein sequence ID" value="MBJ3764264.1"/>
    <property type="molecule type" value="Genomic_DNA"/>
</dbReference>
<evidence type="ECO:0000313" key="2">
    <source>
        <dbReference type="EMBL" id="MBJ3764264.1"/>
    </source>
</evidence>
<sequence length="1013" mass="108285">MDGLARFGIEKSRFTLLIMVGLIAIGALAYLALPKRENPAITIRTVIVVAQFPGMSPERVEDLIAVPLERAAREIGEVDEIATLITTGRAQLNVAVDDGVPADELDRVFSDIRTQMEDSAGDLPEGTIGPFVNTNYGDVAVATIAVTGDGFSYAEIEDAAEALQTGLYAVDGITKVSLSGDQEERIWLEIDSRRLAAVGIQLPQLLGDLDDQNVILPAGRIDADGTNIVLEANGNLGSLEDIGGVLTQLPTGDIVRLRDLMTVRRGYVDPPRQPVFFNGEPAVLVSVEMSDDRDIQKLGRTLRAEIARLEQTQPIGISYNLSTFQETNVTQSINGALTNVGQTFAVVLVVMFVFLGLRPALVIASIVPFTVNFALLGMSQWGIDLEQISIAAVIISLGLLVDNGLVVVEDIDRRIKEGAVPSDAAIAAGGQFFVPLAVASITTVSAFLPMLILDGTTGEFAFSLGAVVALMLAGSWLTAHYILPFLAAALLRPKPQKEAREGVLERAYGGLIRRILRFGIPVVALCYLVVAFGITSFGQLKSEMFPLSERAEFLVYVDLPKGSSITATRDEALAIDAWLRNAEANPEVANTTLFVGHGGPRFYLALSPADSDPASAFFVVNTRDFEGAVVAAERTRRHLIANHPAVRGRVTRLSMGGSESGIVEVQITGPDADTLLSAATEVEAAFDSVPGLVLNSNDWGNKSLTVGIDILQERARELGVTSSDISNVMQTYFSGAEYSVFRDGTDQIPIVVRAEEVFRDSLEDLANLTIPTDTGLISLDQVARFQPRLTLSQLRRENQVRQITISGKSSTLAAAEVEALIAPTLDGLNLGPAYEVVIGGESADAAEANADLVAGMPYALLVMIAALMFQFNSVRRVAITFLTIPLILAGAPLALLITGQPLSFFAILGLISLMGIIINNAIVLIDQIDIERRDRPLDDAIVAAAMKRLNPVLLTSLTTILGLIPMALAGGALFEPMAALMIGGLVLASPLTLLFVPPLYRLFFLRAARAQAA</sequence>
<dbReference type="Gene3D" id="3.30.2090.10">
    <property type="entry name" value="Multidrug efflux transporter AcrB TolC docking domain, DN and DC subdomains"/>
    <property type="match status" value="2"/>
</dbReference>
<dbReference type="SUPFAM" id="SSF82714">
    <property type="entry name" value="Multidrug efflux transporter AcrB TolC docking domain, DN and DC subdomains"/>
    <property type="match status" value="2"/>
</dbReference>
<evidence type="ECO:0000313" key="3">
    <source>
        <dbReference type="Proteomes" id="UP000642488"/>
    </source>
</evidence>
<keyword evidence="1" id="KW-1133">Transmembrane helix</keyword>
<dbReference type="PANTHER" id="PTHR32063">
    <property type="match status" value="1"/>
</dbReference>
<proteinExistence type="predicted"/>
<feature type="transmembrane region" description="Helical" evidence="1">
    <location>
        <begin position="878"/>
        <end position="898"/>
    </location>
</feature>
<feature type="transmembrane region" description="Helical" evidence="1">
    <location>
        <begin position="14"/>
        <end position="33"/>
    </location>
</feature>
<evidence type="ECO:0000256" key="1">
    <source>
        <dbReference type="SAM" id="Phobius"/>
    </source>
</evidence>
<gene>
    <name evidence="2" type="ORF">ILP92_16060</name>
</gene>
<feature type="transmembrane region" description="Helical" evidence="1">
    <location>
        <begin position="464"/>
        <end position="491"/>
    </location>
</feature>
<dbReference type="Gene3D" id="3.30.70.1320">
    <property type="entry name" value="Multidrug efflux transporter AcrB pore domain like"/>
    <property type="match status" value="1"/>
</dbReference>